<dbReference type="InterPro" id="IPR017945">
    <property type="entry name" value="DHBP_synth_RibB-like_a/b_dom"/>
</dbReference>
<keyword evidence="17" id="KW-1185">Reference proteome</keyword>
<keyword evidence="6 13" id="KW-0808">Transferase</keyword>
<evidence type="ECO:0000256" key="8">
    <source>
        <dbReference type="ARBA" id="ARBA00022695"/>
    </source>
</evidence>
<evidence type="ECO:0000256" key="1">
    <source>
        <dbReference type="ARBA" id="ARBA00004496"/>
    </source>
</evidence>
<dbReference type="InterPro" id="IPR010923">
    <property type="entry name" value="T(6)A37_SUA5"/>
</dbReference>
<evidence type="ECO:0000313" key="16">
    <source>
        <dbReference type="EMBL" id="SEP77443.1"/>
    </source>
</evidence>
<dbReference type="PANTHER" id="PTHR17490:SF16">
    <property type="entry name" value="THREONYLCARBAMOYL-AMP SYNTHASE"/>
    <property type="match status" value="1"/>
</dbReference>
<organism evidence="16 17">
    <name type="scientific">Hyunsoonleella jejuensis</name>
    <dbReference type="NCBI Taxonomy" id="419940"/>
    <lineage>
        <taxon>Bacteria</taxon>
        <taxon>Pseudomonadati</taxon>
        <taxon>Bacteroidota</taxon>
        <taxon>Flavobacteriia</taxon>
        <taxon>Flavobacteriales</taxon>
        <taxon>Flavobacteriaceae</taxon>
    </lineage>
</organism>
<accession>A0A1H9AM30</accession>
<feature type="binding site" evidence="14">
    <location>
        <position position="223"/>
    </location>
    <ligand>
        <name>ATP</name>
        <dbReference type="ChEBI" id="CHEBI:30616"/>
    </ligand>
</feature>
<dbReference type="InterPro" id="IPR050156">
    <property type="entry name" value="TC-AMP_synthase_SUA5"/>
</dbReference>
<comment type="similarity">
    <text evidence="2 13">Belongs to the SUA5 family.</text>
</comment>
<feature type="binding site" evidence="14">
    <location>
        <position position="54"/>
    </location>
    <ligand>
        <name>ATP</name>
        <dbReference type="ChEBI" id="CHEBI:30616"/>
    </ligand>
</feature>
<dbReference type="InterPro" id="IPR006070">
    <property type="entry name" value="Sua5-like_dom"/>
</dbReference>
<comment type="subcellular location">
    <subcellularLocation>
        <location evidence="1 13">Cytoplasm</location>
    </subcellularLocation>
</comment>
<feature type="binding site" evidence="14">
    <location>
        <position position="109"/>
    </location>
    <ligand>
        <name>ATP</name>
        <dbReference type="ChEBI" id="CHEBI:30616"/>
    </ligand>
</feature>
<name>A0A1H9AM30_9FLAO</name>
<dbReference type="NCBIfam" id="TIGR00057">
    <property type="entry name" value="L-threonylcarbamoyladenylate synthase"/>
    <property type="match status" value="1"/>
</dbReference>
<dbReference type="GO" id="GO:0000049">
    <property type="term" value="F:tRNA binding"/>
    <property type="evidence" value="ECO:0007669"/>
    <property type="project" value="TreeGrafter"/>
</dbReference>
<dbReference type="FunFam" id="3.90.870.10:FF:000009">
    <property type="entry name" value="Threonylcarbamoyl-AMP synthase, putative"/>
    <property type="match status" value="1"/>
</dbReference>
<dbReference type="EMBL" id="FOFN01000001">
    <property type="protein sequence ID" value="SEP77443.1"/>
    <property type="molecule type" value="Genomic_DNA"/>
</dbReference>
<dbReference type="Pfam" id="PF03481">
    <property type="entry name" value="Sua5_C"/>
    <property type="match status" value="1"/>
</dbReference>
<keyword evidence="7 13" id="KW-0819">tRNA processing</keyword>
<proteinExistence type="inferred from homology"/>
<feature type="binding site" evidence="14">
    <location>
        <position position="135"/>
    </location>
    <ligand>
        <name>ATP</name>
        <dbReference type="ChEBI" id="CHEBI:30616"/>
    </ligand>
</feature>
<keyword evidence="8 13" id="KW-0548">Nucleotidyltransferase</keyword>
<dbReference type="EC" id="2.7.7.87" evidence="3 13"/>
<evidence type="ECO:0000259" key="15">
    <source>
        <dbReference type="PROSITE" id="PS51163"/>
    </source>
</evidence>
<dbReference type="InterPro" id="IPR005145">
    <property type="entry name" value="Sua5_C"/>
</dbReference>
<evidence type="ECO:0000313" key="17">
    <source>
        <dbReference type="Proteomes" id="UP000198999"/>
    </source>
</evidence>
<feature type="binding site" evidence="14">
    <location>
        <position position="50"/>
    </location>
    <ligand>
        <name>ATP</name>
        <dbReference type="ChEBI" id="CHEBI:30616"/>
    </ligand>
</feature>
<dbReference type="Gene3D" id="3.90.870.10">
    <property type="entry name" value="DHBP synthase"/>
    <property type="match status" value="1"/>
</dbReference>
<comment type="catalytic activity">
    <reaction evidence="12 13">
        <text>L-threonine + hydrogencarbonate + ATP = L-threonylcarbamoyladenylate + diphosphate + H2O</text>
        <dbReference type="Rhea" id="RHEA:36407"/>
        <dbReference type="ChEBI" id="CHEBI:15377"/>
        <dbReference type="ChEBI" id="CHEBI:17544"/>
        <dbReference type="ChEBI" id="CHEBI:30616"/>
        <dbReference type="ChEBI" id="CHEBI:33019"/>
        <dbReference type="ChEBI" id="CHEBI:57926"/>
        <dbReference type="ChEBI" id="CHEBI:73682"/>
        <dbReference type="EC" id="2.7.7.87"/>
    </reaction>
</comment>
<evidence type="ECO:0000256" key="5">
    <source>
        <dbReference type="ARBA" id="ARBA00022490"/>
    </source>
</evidence>
<dbReference type="PANTHER" id="PTHR17490">
    <property type="entry name" value="SUA5"/>
    <property type="match status" value="1"/>
</dbReference>
<evidence type="ECO:0000256" key="2">
    <source>
        <dbReference type="ARBA" id="ARBA00007663"/>
    </source>
</evidence>
<feature type="binding site" evidence="14">
    <location>
        <position position="173"/>
    </location>
    <ligand>
        <name>L-threonine</name>
        <dbReference type="ChEBI" id="CHEBI:57926"/>
    </ligand>
</feature>
<feature type="binding site" evidence="14">
    <location>
        <position position="27"/>
    </location>
    <ligand>
        <name>L-threonine</name>
        <dbReference type="ChEBI" id="CHEBI:57926"/>
    </ligand>
</feature>
<feature type="binding site" evidence="14">
    <location>
        <position position="187"/>
    </location>
    <ligand>
        <name>ATP</name>
        <dbReference type="ChEBI" id="CHEBI:30616"/>
    </ligand>
</feature>
<evidence type="ECO:0000256" key="3">
    <source>
        <dbReference type="ARBA" id="ARBA00012584"/>
    </source>
</evidence>
<dbReference type="AlphaFoldDB" id="A0A1H9AM30"/>
<feature type="binding site" evidence="14">
    <location>
        <position position="143"/>
    </location>
    <ligand>
        <name>ATP</name>
        <dbReference type="ChEBI" id="CHEBI:30616"/>
    </ligand>
</feature>
<dbReference type="GO" id="GO:0005737">
    <property type="term" value="C:cytoplasm"/>
    <property type="evidence" value="ECO:0007669"/>
    <property type="project" value="UniProtKB-SubCell"/>
</dbReference>
<reference evidence="16 17" key="1">
    <citation type="submission" date="2016-10" db="EMBL/GenBank/DDBJ databases">
        <authorList>
            <person name="de Groot N.N."/>
        </authorList>
    </citation>
    <scope>NUCLEOTIDE SEQUENCE [LARGE SCALE GENOMIC DNA]</scope>
    <source>
        <strain evidence="16 17">DSM 21035</strain>
    </source>
</reference>
<dbReference type="GO" id="GO:0061710">
    <property type="term" value="F:L-threonylcarbamoyladenylate synthase"/>
    <property type="evidence" value="ECO:0007669"/>
    <property type="project" value="UniProtKB-EC"/>
</dbReference>
<feature type="binding site" evidence="14">
    <location>
        <position position="59"/>
    </location>
    <ligand>
        <name>ATP</name>
        <dbReference type="ChEBI" id="CHEBI:30616"/>
    </ligand>
</feature>
<dbReference type="PIRSF" id="PIRSF004930">
    <property type="entry name" value="Tln_factor_SUA5"/>
    <property type="match status" value="1"/>
</dbReference>
<dbReference type="InterPro" id="IPR038385">
    <property type="entry name" value="Sua5/YwlC_C"/>
</dbReference>
<evidence type="ECO:0000256" key="14">
    <source>
        <dbReference type="PIRSR" id="PIRSR004930-1"/>
    </source>
</evidence>
<dbReference type="STRING" id="419940.SAMN05421824_0279"/>
<keyword evidence="9 13" id="KW-0547">Nucleotide-binding</keyword>
<evidence type="ECO:0000256" key="6">
    <source>
        <dbReference type="ARBA" id="ARBA00022679"/>
    </source>
</evidence>
<evidence type="ECO:0000256" key="12">
    <source>
        <dbReference type="ARBA" id="ARBA00048366"/>
    </source>
</evidence>
<evidence type="ECO:0000256" key="9">
    <source>
        <dbReference type="ARBA" id="ARBA00022741"/>
    </source>
</evidence>
<keyword evidence="5 13" id="KW-0963">Cytoplasm</keyword>
<feature type="binding site" evidence="14">
    <location>
        <position position="133"/>
    </location>
    <ligand>
        <name>L-threonine</name>
        <dbReference type="ChEBI" id="CHEBI:57926"/>
    </ligand>
</feature>
<dbReference type="Pfam" id="PF01300">
    <property type="entry name" value="Sua5_yciO_yrdC"/>
    <property type="match status" value="1"/>
</dbReference>
<protein>
    <recommendedName>
        <fullName evidence="4 13">Threonylcarbamoyl-AMP synthase</fullName>
        <shortName evidence="13">TC-AMP synthase</shortName>
        <ecNumber evidence="3 13">2.7.7.87</ecNumber>
    </recommendedName>
    <alternativeName>
        <fullName evidence="11 13">L-threonylcarbamoyladenylate synthase</fullName>
    </alternativeName>
</protein>
<dbReference type="GO" id="GO:0006450">
    <property type="term" value="P:regulation of translational fidelity"/>
    <property type="evidence" value="ECO:0007669"/>
    <property type="project" value="TreeGrafter"/>
</dbReference>
<dbReference type="GO" id="GO:0005524">
    <property type="term" value="F:ATP binding"/>
    <property type="evidence" value="ECO:0007669"/>
    <property type="project" value="UniProtKB-UniRule"/>
</dbReference>
<gene>
    <name evidence="16" type="ORF">SAMN05421824_0279</name>
</gene>
<sequence length="319" mass="35074">MPIISKDISKAIALLNDDKLVAIPTETVYGLAGNIYSETAVKAIFETKKRPLFNPLIVHIPNLDYIENIVSYMPEKARALAKAFWPGPLTLVLPKKDTIPDLITAGKATVAVRVPNHPVTLELLGKLQFPLAAPSANPFNRISPTTAQHVEDYFKDKIDMILDGGACKNGIESTIIGFEDDHPIIYRLGSISTEDIEAVVGKIPIKNKKESSPNAPGMLNKHYAPSTPTVLSANILEDIKKYTDKRVGLLAFNKSIEDASIYHQIILSEKGDLAEATAKLYDALHQLDHLNLDIIIAEIFPDYGLGKSINDRLQRAAYN</sequence>
<evidence type="ECO:0000256" key="13">
    <source>
        <dbReference type="PIRNR" id="PIRNR004930"/>
    </source>
</evidence>
<evidence type="ECO:0000256" key="7">
    <source>
        <dbReference type="ARBA" id="ARBA00022694"/>
    </source>
</evidence>
<evidence type="ECO:0000256" key="4">
    <source>
        <dbReference type="ARBA" id="ARBA00015492"/>
    </source>
</evidence>
<feature type="domain" description="YrdC-like" evidence="15">
    <location>
        <begin position="5"/>
        <end position="191"/>
    </location>
</feature>
<dbReference type="Proteomes" id="UP000198999">
    <property type="component" value="Unassembled WGS sequence"/>
</dbReference>
<dbReference type="OrthoDB" id="9814580at2"/>
<dbReference type="RefSeq" id="WP_092574437.1">
    <property type="nucleotide sequence ID" value="NZ_FOFN01000001.1"/>
</dbReference>
<dbReference type="GO" id="GO:0008033">
    <property type="term" value="P:tRNA processing"/>
    <property type="evidence" value="ECO:0007669"/>
    <property type="project" value="UniProtKB-KW"/>
</dbReference>
<keyword evidence="10 13" id="KW-0067">ATP-binding</keyword>
<evidence type="ECO:0000256" key="10">
    <source>
        <dbReference type="ARBA" id="ARBA00022840"/>
    </source>
</evidence>
<evidence type="ECO:0000256" key="11">
    <source>
        <dbReference type="ARBA" id="ARBA00029774"/>
    </source>
</evidence>
<dbReference type="PROSITE" id="PS51163">
    <property type="entry name" value="YRDC"/>
    <property type="match status" value="1"/>
</dbReference>
<dbReference type="Gene3D" id="3.40.50.11030">
    <property type="entry name" value="Threonylcarbamoyl-AMP synthase, C-terminal domain"/>
    <property type="match status" value="1"/>
</dbReference>
<comment type="function">
    <text evidence="13">Required for the formation of a threonylcarbamoyl group on adenosine at position 37 (t(6)A37) in tRNAs that read codons beginning with adenine.</text>
</comment>
<dbReference type="SUPFAM" id="SSF55821">
    <property type="entry name" value="YrdC/RibB"/>
    <property type="match status" value="1"/>
</dbReference>
<dbReference type="GO" id="GO:0003725">
    <property type="term" value="F:double-stranded RNA binding"/>
    <property type="evidence" value="ECO:0007669"/>
    <property type="project" value="UniProtKB-UniRule"/>
</dbReference>
<feature type="binding site" evidence="14">
    <location>
        <position position="113"/>
    </location>
    <ligand>
        <name>L-threonine</name>
        <dbReference type="ChEBI" id="CHEBI:57926"/>
    </ligand>
</feature>